<organism evidence="1 2">
    <name type="scientific">Loa loa</name>
    <name type="common">Eye worm</name>
    <name type="synonym">Filaria loa</name>
    <dbReference type="NCBI Taxonomy" id="7209"/>
    <lineage>
        <taxon>Eukaryota</taxon>
        <taxon>Metazoa</taxon>
        <taxon>Ecdysozoa</taxon>
        <taxon>Nematoda</taxon>
        <taxon>Chromadorea</taxon>
        <taxon>Rhabditida</taxon>
        <taxon>Spirurina</taxon>
        <taxon>Spiruromorpha</taxon>
        <taxon>Filarioidea</taxon>
        <taxon>Onchocercidae</taxon>
        <taxon>Loa</taxon>
    </lineage>
</organism>
<sequence>MEVRRHGLLNSSMNIGFSLEQNLERNKNEGNDDNPYITAIAVEYRRKCRDGYELQTTTM</sequence>
<protein>
    <submittedName>
        <fullName evidence="2">Uncharacterized protein</fullName>
    </submittedName>
</protein>
<accession>A0A1I7VVZ9</accession>
<reference evidence="2" key="2">
    <citation type="submission" date="2016-11" db="UniProtKB">
        <authorList>
            <consortium name="WormBaseParasite"/>
        </authorList>
    </citation>
    <scope>IDENTIFICATION</scope>
</reference>
<dbReference type="AlphaFoldDB" id="A0A1I7VVZ9"/>
<proteinExistence type="predicted"/>
<keyword evidence="1" id="KW-1185">Reference proteome</keyword>
<reference evidence="1" key="1">
    <citation type="submission" date="2012-04" db="EMBL/GenBank/DDBJ databases">
        <title>The Genome Sequence of Loa loa.</title>
        <authorList>
            <consortium name="The Broad Institute Genome Sequencing Platform"/>
            <consortium name="Broad Institute Genome Sequencing Center for Infectious Disease"/>
            <person name="Nutman T.B."/>
            <person name="Fink D.L."/>
            <person name="Russ C."/>
            <person name="Young S."/>
            <person name="Zeng Q."/>
            <person name="Gargeya S."/>
            <person name="Alvarado L."/>
            <person name="Berlin A."/>
            <person name="Chapman S.B."/>
            <person name="Chen Z."/>
            <person name="Freedman E."/>
            <person name="Gellesch M."/>
            <person name="Goldberg J."/>
            <person name="Griggs A."/>
            <person name="Gujja S."/>
            <person name="Heilman E.R."/>
            <person name="Heiman D."/>
            <person name="Howarth C."/>
            <person name="Mehta T."/>
            <person name="Neiman D."/>
            <person name="Pearson M."/>
            <person name="Roberts A."/>
            <person name="Saif S."/>
            <person name="Shea T."/>
            <person name="Shenoy N."/>
            <person name="Sisk P."/>
            <person name="Stolte C."/>
            <person name="Sykes S."/>
            <person name="White J."/>
            <person name="Yandava C."/>
            <person name="Haas B."/>
            <person name="Henn M.R."/>
            <person name="Nusbaum C."/>
            <person name="Birren B."/>
        </authorList>
    </citation>
    <scope>NUCLEOTIDE SEQUENCE [LARGE SCALE GENOMIC DNA]</scope>
</reference>
<evidence type="ECO:0000313" key="1">
    <source>
        <dbReference type="Proteomes" id="UP000095285"/>
    </source>
</evidence>
<evidence type="ECO:0000313" key="2">
    <source>
        <dbReference type="WBParaSite" id="EN70_6889"/>
    </source>
</evidence>
<name>A0A1I7VVZ9_LOALO</name>
<dbReference type="Proteomes" id="UP000095285">
    <property type="component" value="Unassembled WGS sequence"/>
</dbReference>
<dbReference type="WBParaSite" id="EN70_6889">
    <property type="protein sequence ID" value="EN70_6889"/>
    <property type="gene ID" value="EN70_6889"/>
</dbReference>